<evidence type="ECO:0008006" key="4">
    <source>
        <dbReference type="Google" id="ProtNLM"/>
    </source>
</evidence>
<name>A0AAD7GUT6_9AGAR</name>
<keyword evidence="3" id="KW-1185">Reference proteome</keyword>
<feature type="chain" id="PRO_5041993094" description="Secreted protein" evidence="1">
    <location>
        <begin position="18"/>
        <end position="194"/>
    </location>
</feature>
<comment type="caution">
    <text evidence="2">The sequence shown here is derived from an EMBL/GenBank/DDBJ whole genome shotgun (WGS) entry which is preliminary data.</text>
</comment>
<keyword evidence="1" id="KW-0732">Signal</keyword>
<dbReference type="EMBL" id="JARKIB010000472">
    <property type="protein sequence ID" value="KAJ7705619.1"/>
    <property type="molecule type" value="Genomic_DNA"/>
</dbReference>
<proteinExistence type="predicted"/>
<protein>
    <recommendedName>
        <fullName evidence="4">Secreted protein</fullName>
    </recommendedName>
</protein>
<gene>
    <name evidence="2" type="ORF">B0H16DRAFT_1901812</name>
</gene>
<dbReference type="Proteomes" id="UP001215598">
    <property type="component" value="Unassembled WGS sequence"/>
</dbReference>
<accession>A0AAD7GUT6</accession>
<evidence type="ECO:0000313" key="2">
    <source>
        <dbReference type="EMBL" id="KAJ7705619.1"/>
    </source>
</evidence>
<dbReference type="AlphaFoldDB" id="A0AAD7GUT6"/>
<organism evidence="2 3">
    <name type="scientific">Mycena metata</name>
    <dbReference type="NCBI Taxonomy" id="1033252"/>
    <lineage>
        <taxon>Eukaryota</taxon>
        <taxon>Fungi</taxon>
        <taxon>Dikarya</taxon>
        <taxon>Basidiomycota</taxon>
        <taxon>Agaricomycotina</taxon>
        <taxon>Agaricomycetes</taxon>
        <taxon>Agaricomycetidae</taxon>
        <taxon>Agaricales</taxon>
        <taxon>Marasmiineae</taxon>
        <taxon>Mycenaceae</taxon>
        <taxon>Mycena</taxon>
    </lineage>
</organism>
<feature type="signal peptide" evidence="1">
    <location>
        <begin position="1"/>
        <end position="17"/>
    </location>
</feature>
<sequence>MLVVLLLSITLTRFSLPHPMFTHAALWCARRHDASLAPTIDPDATCRVSSCVNSILSAPNPTHACAYIPSRRHTAAVVEAANTRNTECKEQAGTVRVYASPTHYTPTSCYRAGTPSRRDRAGVPAFARPCPSRRVAAVSIRPLTLSLPSSHPHPLSVFPSPFSSRTPSFPLPPWPPSLSPLMYTAAQRVRGAWH</sequence>
<evidence type="ECO:0000256" key="1">
    <source>
        <dbReference type="SAM" id="SignalP"/>
    </source>
</evidence>
<reference evidence="2" key="1">
    <citation type="submission" date="2023-03" db="EMBL/GenBank/DDBJ databases">
        <title>Massive genome expansion in bonnet fungi (Mycena s.s.) driven by repeated elements and novel gene families across ecological guilds.</title>
        <authorList>
            <consortium name="Lawrence Berkeley National Laboratory"/>
            <person name="Harder C.B."/>
            <person name="Miyauchi S."/>
            <person name="Viragh M."/>
            <person name="Kuo A."/>
            <person name="Thoen E."/>
            <person name="Andreopoulos B."/>
            <person name="Lu D."/>
            <person name="Skrede I."/>
            <person name="Drula E."/>
            <person name="Henrissat B."/>
            <person name="Morin E."/>
            <person name="Kohler A."/>
            <person name="Barry K."/>
            <person name="LaButti K."/>
            <person name="Morin E."/>
            <person name="Salamov A."/>
            <person name="Lipzen A."/>
            <person name="Mereny Z."/>
            <person name="Hegedus B."/>
            <person name="Baldrian P."/>
            <person name="Stursova M."/>
            <person name="Weitz H."/>
            <person name="Taylor A."/>
            <person name="Grigoriev I.V."/>
            <person name="Nagy L.G."/>
            <person name="Martin F."/>
            <person name="Kauserud H."/>
        </authorList>
    </citation>
    <scope>NUCLEOTIDE SEQUENCE</scope>
    <source>
        <strain evidence="2">CBHHK182m</strain>
    </source>
</reference>
<evidence type="ECO:0000313" key="3">
    <source>
        <dbReference type="Proteomes" id="UP001215598"/>
    </source>
</evidence>